<evidence type="ECO:0000256" key="3">
    <source>
        <dbReference type="ARBA" id="ARBA00022729"/>
    </source>
</evidence>
<reference evidence="10 11" key="1">
    <citation type="journal article" date="2023" name="Commun. Biol.">
        <title>Genome analysis of Parmales, the sister group of diatoms, reveals the evolutionary specialization of diatoms from phago-mixotrophs to photoautotrophs.</title>
        <authorList>
            <person name="Ban H."/>
            <person name="Sato S."/>
            <person name="Yoshikawa S."/>
            <person name="Yamada K."/>
            <person name="Nakamura Y."/>
            <person name="Ichinomiya M."/>
            <person name="Sato N."/>
            <person name="Blanc-Mathieu R."/>
            <person name="Endo H."/>
            <person name="Kuwata A."/>
            <person name="Ogata H."/>
        </authorList>
    </citation>
    <scope>NUCLEOTIDE SEQUENCE [LARGE SCALE GENOMIC DNA]</scope>
</reference>
<dbReference type="PANTHER" id="PTHR47965:SF12">
    <property type="entry name" value="ASPARTIC PROTEINASE 3-RELATED"/>
    <property type="match status" value="1"/>
</dbReference>
<evidence type="ECO:0000256" key="8">
    <source>
        <dbReference type="SAM" id="SignalP"/>
    </source>
</evidence>
<sequence>MRIKALLCAGAAFFSPRAVLGGDPTIRGAISGGIRDLGKSSKTGKSPTESEPRFNGVIPNAMCTNVVTDETDGFVRGTLEVSFFYSDSALTDAVLNGLVQVDGTPTVAQLFQTSPATSVKEDVNTKAFADFFGDDSQEHNTAIVANGAVYVVSGTAFNQLPTPAGLVELAIHRPANLHFGCLVEIEIGSPPQSVALIFDTGSGVLTVPPINLVAENPSACELCDGNENGTCQYPQCPADSLWSVNGVRFVTKKTKLDDCVRGGYSPAASTSVKFMASTDPACGAVSKETSTNGLCQVHVTYGGNDCRHGFYGDAAEDTVSMGGTSAVGVPLASITTIVDVFQNQQQAAGILGANLKNESELLNNPGQVNGCDDPRNCTTLPDPLGVFLANAGLRDSFSLCMGTLTMPGALVLGGIDPKYHSGEFMTADVESDGWEVSVSEISVGSTRRLASSSWAVLVDSGAPSMVLPRIVYDTYFPEDGGIDCTTDDDCVFVVDIEGGGDRPGFKLEGPGGLVTCGANGKCEPSKWLIASDGGGFLIGHVILGSYYTHWDRENKTIGFAAASAECAAVPLKPF</sequence>
<protein>
    <recommendedName>
        <fullName evidence="9">Peptidase A1 domain-containing protein</fullName>
    </recommendedName>
</protein>
<feature type="chain" id="PRO_5047008593" description="Peptidase A1 domain-containing protein" evidence="8">
    <location>
        <begin position="22"/>
        <end position="574"/>
    </location>
</feature>
<evidence type="ECO:0000256" key="6">
    <source>
        <dbReference type="ARBA" id="ARBA00023145"/>
    </source>
</evidence>
<feature type="domain" description="Peptidase A1" evidence="9">
    <location>
        <begin position="181"/>
        <end position="560"/>
    </location>
</feature>
<dbReference type="CDD" id="cd05471">
    <property type="entry name" value="pepsin_like"/>
    <property type="match status" value="1"/>
</dbReference>
<dbReference type="EMBL" id="BRYB01005244">
    <property type="protein sequence ID" value="GMI22143.1"/>
    <property type="molecule type" value="Genomic_DNA"/>
</dbReference>
<feature type="region of interest" description="Disordered" evidence="7">
    <location>
        <begin position="33"/>
        <end position="55"/>
    </location>
</feature>
<dbReference type="Proteomes" id="UP001165060">
    <property type="component" value="Unassembled WGS sequence"/>
</dbReference>
<name>A0ABQ6M9N1_9STRA</name>
<dbReference type="PANTHER" id="PTHR47965">
    <property type="entry name" value="ASPARTYL PROTEASE-RELATED"/>
    <property type="match status" value="1"/>
</dbReference>
<proteinExistence type="inferred from homology"/>
<keyword evidence="11" id="KW-1185">Reference proteome</keyword>
<comment type="caution">
    <text evidence="10">The sequence shown here is derived from an EMBL/GenBank/DDBJ whole genome shotgun (WGS) entry which is preliminary data.</text>
</comment>
<keyword evidence="5" id="KW-0378">Hydrolase</keyword>
<evidence type="ECO:0000256" key="1">
    <source>
        <dbReference type="ARBA" id="ARBA00007447"/>
    </source>
</evidence>
<evidence type="ECO:0000256" key="5">
    <source>
        <dbReference type="ARBA" id="ARBA00022801"/>
    </source>
</evidence>
<dbReference type="InterPro" id="IPR001461">
    <property type="entry name" value="Aspartic_peptidase_A1"/>
</dbReference>
<feature type="compositionally biased region" description="Polar residues" evidence="7">
    <location>
        <begin position="40"/>
        <end position="49"/>
    </location>
</feature>
<dbReference type="Pfam" id="PF00026">
    <property type="entry name" value="Asp"/>
    <property type="match status" value="1"/>
</dbReference>
<keyword evidence="2" id="KW-0645">Protease</keyword>
<dbReference type="PRINTS" id="PR00792">
    <property type="entry name" value="PEPSIN"/>
</dbReference>
<gene>
    <name evidence="10" type="ORF">TeGR_g9189</name>
</gene>
<evidence type="ECO:0000256" key="7">
    <source>
        <dbReference type="SAM" id="MobiDB-lite"/>
    </source>
</evidence>
<keyword evidence="6" id="KW-0865">Zymogen</keyword>
<organism evidence="10 11">
    <name type="scientific">Tetraparma gracilis</name>
    <dbReference type="NCBI Taxonomy" id="2962635"/>
    <lineage>
        <taxon>Eukaryota</taxon>
        <taxon>Sar</taxon>
        <taxon>Stramenopiles</taxon>
        <taxon>Ochrophyta</taxon>
        <taxon>Bolidophyceae</taxon>
        <taxon>Parmales</taxon>
        <taxon>Triparmaceae</taxon>
        <taxon>Tetraparma</taxon>
    </lineage>
</organism>
<evidence type="ECO:0000313" key="11">
    <source>
        <dbReference type="Proteomes" id="UP001165060"/>
    </source>
</evidence>
<dbReference type="InterPro" id="IPR034164">
    <property type="entry name" value="Pepsin-like_dom"/>
</dbReference>
<accession>A0ABQ6M9N1</accession>
<dbReference type="InterPro" id="IPR033121">
    <property type="entry name" value="PEPTIDASE_A1"/>
</dbReference>
<comment type="similarity">
    <text evidence="1">Belongs to the peptidase A1 family.</text>
</comment>
<dbReference type="InterPro" id="IPR021109">
    <property type="entry name" value="Peptidase_aspartic_dom_sf"/>
</dbReference>
<evidence type="ECO:0000313" key="10">
    <source>
        <dbReference type="EMBL" id="GMI22143.1"/>
    </source>
</evidence>
<evidence type="ECO:0000256" key="2">
    <source>
        <dbReference type="ARBA" id="ARBA00022670"/>
    </source>
</evidence>
<dbReference type="Gene3D" id="2.40.70.10">
    <property type="entry name" value="Acid Proteases"/>
    <property type="match status" value="2"/>
</dbReference>
<evidence type="ECO:0000256" key="4">
    <source>
        <dbReference type="ARBA" id="ARBA00022750"/>
    </source>
</evidence>
<keyword evidence="3 8" id="KW-0732">Signal</keyword>
<dbReference type="PROSITE" id="PS51767">
    <property type="entry name" value="PEPTIDASE_A1"/>
    <property type="match status" value="1"/>
</dbReference>
<dbReference type="SUPFAM" id="SSF50630">
    <property type="entry name" value="Acid proteases"/>
    <property type="match status" value="1"/>
</dbReference>
<feature type="signal peptide" evidence="8">
    <location>
        <begin position="1"/>
        <end position="21"/>
    </location>
</feature>
<evidence type="ECO:0000259" key="9">
    <source>
        <dbReference type="PROSITE" id="PS51767"/>
    </source>
</evidence>
<keyword evidence="4" id="KW-0064">Aspartyl protease</keyword>